<reference evidence="3" key="3">
    <citation type="submission" date="2020-06" db="EMBL/GenBank/DDBJ databases">
        <title>Helianthus annuus Genome sequencing and assembly Release 2.</title>
        <authorList>
            <person name="Gouzy J."/>
            <person name="Langlade N."/>
            <person name="Munos S."/>
        </authorList>
    </citation>
    <scope>NUCLEOTIDE SEQUENCE</scope>
    <source>
        <tissue evidence="3">Leaves</tissue>
    </source>
</reference>
<keyword evidence="1" id="KW-0732">Signal</keyword>
<reference evidence="4" key="2">
    <citation type="submission" date="2017-02" db="EMBL/GenBank/DDBJ databases">
        <title>Sunflower complete genome.</title>
        <authorList>
            <person name="Langlade N."/>
            <person name="Munos S."/>
        </authorList>
    </citation>
    <scope>NUCLEOTIDE SEQUENCE [LARGE SCALE GENOMIC DNA]</scope>
    <source>
        <tissue evidence="4">Leaves</tissue>
    </source>
</reference>
<dbReference type="Gene3D" id="3.80.10.10">
    <property type="entry name" value="Ribonuclease Inhibitor"/>
    <property type="match status" value="1"/>
</dbReference>
<gene>
    <name evidence="4" type="ORF">HannXRQ_Chr17g0564381</name>
    <name evidence="3" type="ORF">HanXRQr2_Chr17g0822851</name>
</gene>
<dbReference type="InterPro" id="IPR036047">
    <property type="entry name" value="F-box-like_dom_sf"/>
</dbReference>
<dbReference type="Pfam" id="PF24758">
    <property type="entry name" value="LRR_At5g56370"/>
    <property type="match status" value="1"/>
</dbReference>
<dbReference type="PANTHER" id="PTHR31900">
    <property type="entry name" value="F-BOX/RNI SUPERFAMILY PROTEIN-RELATED"/>
    <property type="match status" value="1"/>
</dbReference>
<dbReference type="SUPFAM" id="SSF52047">
    <property type="entry name" value="RNI-like"/>
    <property type="match status" value="1"/>
</dbReference>
<feature type="signal peptide" evidence="1">
    <location>
        <begin position="1"/>
        <end position="25"/>
    </location>
</feature>
<sequence>MSSRLNRLPEVILLHILSLMPTKSAVQTSILSKSWRYRWTLVTNLDFYYNGRHPSDERSFIKFVARVLNSCKTSQVKLFRLHLLCPKVRSLCVSKLIDKAVRLNVHELDIVSPKLDFPLSMFTCKTLTKLRITHKFNHYYNWVCPSSVYLPCLKTIDIARYSSSIINVFKLIHGCPVLESLSLEIAKHNNEGDYIFNIPTLKRLKLIFRSRTNYVINKVVLRVPNLEYLFVGGVLHSLFVMEDLSSLVGASIACYKGMVSDMWFELLNEIRGVQNLSIQDVSFLSSLNDF</sequence>
<dbReference type="PROSITE" id="PS50181">
    <property type="entry name" value="FBOX"/>
    <property type="match status" value="1"/>
</dbReference>
<feature type="chain" id="PRO_5041059504" evidence="1">
    <location>
        <begin position="26"/>
        <end position="290"/>
    </location>
</feature>
<evidence type="ECO:0000313" key="5">
    <source>
        <dbReference type="Proteomes" id="UP000215914"/>
    </source>
</evidence>
<evidence type="ECO:0000256" key="1">
    <source>
        <dbReference type="SAM" id="SignalP"/>
    </source>
</evidence>
<feature type="domain" description="F-box" evidence="2">
    <location>
        <begin position="2"/>
        <end position="52"/>
    </location>
</feature>
<proteinExistence type="predicted"/>
<dbReference type="InterPro" id="IPR053781">
    <property type="entry name" value="F-box_AtFBL13-like"/>
</dbReference>
<dbReference type="InterPro" id="IPR050232">
    <property type="entry name" value="FBL13/AtMIF1-like"/>
</dbReference>
<dbReference type="InterPro" id="IPR055411">
    <property type="entry name" value="LRR_FXL15/At3g58940/PEG3-like"/>
</dbReference>
<dbReference type="InterPro" id="IPR001810">
    <property type="entry name" value="F-box_dom"/>
</dbReference>
<keyword evidence="5" id="KW-1185">Reference proteome</keyword>
<dbReference type="PANTHER" id="PTHR31900:SF31">
    <property type="entry name" value="F-BOX_LRR-REPEAT PROTEIN 13-LIKE"/>
    <property type="match status" value="1"/>
</dbReference>
<dbReference type="InterPro" id="IPR032675">
    <property type="entry name" value="LRR_dom_sf"/>
</dbReference>
<accession>A0A251RUX1</accession>
<dbReference type="Pfam" id="PF00646">
    <property type="entry name" value="F-box"/>
    <property type="match status" value="1"/>
</dbReference>
<evidence type="ECO:0000259" key="2">
    <source>
        <dbReference type="PROSITE" id="PS50181"/>
    </source>
</evidence>
<dbReference type="EMBL" id="MNCJ02000332">
    <property type="protein sequence ID" value="KAF5757116.1"/>
    <property type="molecule type" value="Genomic_DNA"/>
</dbReference>
<dbReference type="SUPFAM" id="SSF81383">
    <property type="entry name" value="F-box domain"/>
    <property type="match status" value="1"/>
</dbReference>
<organism evidence="4 5">
    <name type="scientific">Helianthus annuus</name>
    <name type="common">Common sunflower</name>
    <dbReference type="NCBI Taxonomy" id="4232"/>
    <lineage>
        <taxon>Eukaryota</taxon>
        <taxon>Viridiplantae</taxon>
        <taxon>Streptophyta</taxon>
        <taxon>Embryophyta</taxon>
        <taxon>Tracheophyta</taxon>
        <taxon>Spermatophyta</taxon>
        <taxon>Magnoliopsida</taxon>
        <taxon>eudicotyledons</taxon>
        <taxon>Gunneridae</taxon>
        <taxon>Pentapetalae</taxon>
        <taxon>asterids</taxon>
        <taxon>campanulids</taxon>
        <taxon>Asterales</taxon>
        <taxon>Asteraceae</taxon>
        <taxon>Asteroideae</taxon>
        <taxon>Heliantheae alliance</taxon>
        <taxon>Heliantheae</taxon>
        <taxon>Helianthus</taxon>
    </lineage>
</organism>
<dbReference type="Proteomes" id="UP000215914">
    <property type="component" value="Chromosome 17"/>
</dbReference>
<name>A0A251RUX1_HELAN</name>
<dbReference type="AlphaFoldDB" id="A0A251RUX1"/>
<evidence type="ECO:0000313" key="4">
    <source>
        <dbReference type="EMBL" id="OTF87664.1"/>
    </source>
</evidence>
<dbReference type="EMBL" id="CM007906">
    <property type="protein sequence ID" value="OTF87664.1"/>
    <property type="molecule type" value="Genomic_DNA"/>
</dbReference>
<dbReference type="CDD" id="cd22160">
    <property type="entry name" value="F-box_AtFBL13-like"/>
    <property type="match status" value="1"/>
</dbReference>
<dbReference type="FunCoup" id="A0A251RUX1">
    <property type="interactions" value="1782"/>
</dbReference>
<dbReference type="OMA" id="RITHKFN"/>
<evidence type="ECO:0000313" key="3">
    <source>
        <dbReference type="EMBL" id="KAF5757116.1"/>
    </source>
</evidence>
<protein>
    <submittedName>
        <fullName evidence="3">F-box domain, leucine-rich repeat domain superfamily, F-box-like domain superfamily</fullName>
    </submittedName>
    <submittedName>
        <fullName evidence="4">Putative F-box domain, Leucine-rich repeat domain, L domain-like protein</fullName>
    </submittedName>
</protein>
<dbReference type="InParanoid" id="A0A251RUX1"/>
<dbReference type="Gramene" id="mRNA:HanXRQr2_Chr17g0822851">
    <property type="protein sequence ID" value="CDS:HanXRQr2_Chr17g0822851.1"/>
    <property type="gene ID" value="HanXRQr2_Chr17g0822851"/>
</dbReference>
<reference evidence="3 5" key="1">
    <citation type="journal article" date="2017" name="Nature">
        <title>The sunflower genome provides insights into oil metabolism, flowering and Asterid evolution.</title>
        <authorList>
            <person name="Badouin H."/>
            <person name="Gouzy J."/>
            <person name="Grassa C.J."/>
            <person name="Murat F."/>
            <person name="Staton S.E."/>
            <person name="Cottret L."/>
            <person name="Lelandais-Briere C."/>
            <person name="Owens G.L."/>
            <person name="Carrere S."/>
            <person name="Mayjonade B."/>
            <person name="Legrand L."/>
            <person name="Gill N."/>
            <person name="Kane N.C."/>
            <person name="Bowers J.E."/>
            <person name="Hubner S."/>
            <person name="Bellec A."/>
            <person name="Berard A."/>
            <person name="Berges H."/>
            <person name="Blanchet N."/>
            <person name="Boniface M.C."/>
            <person name="Brunel D."/>
            <person name="Catrice O."/>
            <person name="Chaidir N."/>
            <person name="Claudel C."/>
            <person name="Donnadieu C."/>
            <person name="Faraut T."/>
            <person name="Fievet G."/>
            <person name="Helmstetter N."/>
            <person name="King M."/>
            <person name="Knapp S.J."/>
            <person name="Lai Z."/>
            <person name="Le Paslier M.C."/>
            <person name="Lippi Y."/>
            <person name="Lorenzon L."/>
            <person name="Mandel J.R."/>
            <person name="Marage G."/>
            <person name="Marchand G."/>
            <person name="Marquand E."/>
            <person name="Bret-Mestries E."/>
            <person name="Morien E."/>
            <person name="Nambeesan S."/>
            <person name="Nguyen T."/>
            <person name="Pegot-Espagnet P."/>
            <person name="Pouilly N."/>
            <person name="Raftis F."/>
            <person name="Sallet E."/>
            <person name="Schiex T."/>
            <person name="Thomas J."/>
            <person name="Vandecasteele C."/>
            <person name="Vares D."/>
            <person name="Vear F."/>
            <person name="Vautrin S."/>
            <person name="Crespi M."/>
            <person name="Mangin B."/>
            <person name="Burke J.M."/>
            <person name="Salse J."/>
            <person name="Munos S."/>
            <person name="Vincourt P."/>
            <person name="Rieseberg L.H."/>
            <person name="Langlade N.B."/>
        </authorList>
    </citation>
    <scope>NUCLEOTIDE SEQUENCE [LARGE SCALE GENOMIC DNA]</scope>
    <source>
        <strain evidence="5">cv. SF193</strain>
        <tissue evidence="3">Leaves</tissue>
    </source>
</reference>